<reference evidence="1" key="2">
    <citation type="submission" date="2020-09" db="EMBL/GenBank/DDBJ databases">
        <authorList>
            <person name="Sun Q."/>
            <person name="Zhou Y."/>
        </authorList>
    </citation>
    <scope>NUCLEOTIDE SEQUENCE</scope>
    <source>
        <strain evidence="1">CGMCC 4.7398</strain>
    </source>
</reference>
<sequence length="83" mass="9278">MSGWRRKTLIHIHAGQDGSGCRRGVQDMPNATDVVGARAHQPVGNLPIRSVGQRGEEQGPRVRIERAFDPERDGYRAFKVSER</sequence>
<accession>A0A919L1B0</accession>
<evidence type="ECO:0000313" key="1">
    <source>
        <dbReference type="EMBL" id="GHH79779.1"/>
    </source>
</evidence>
<keyword evidence="2" id="KW-1185">Reference proteome</keyword>
<dbReference type="Proteomes" id="UP000627369">
    <property type="component" value="Unassembled WGS sequence"/>
</dbReference>
<evidence type="ECO:0000313" key="2">
    <source>
        <dbReference type="Proteomes" id="UP000627369"/>
    </source>
</evidence>
<protein>
    <submittedName>
        <fullName evidence="1">Uncharacterized protein</fullName>
    </submittedName>
</protein>
<gene>
    <name evidence="1" type="ORF">GCM10017772_46420</name>
</gene>
<dbReference type="EMBL" id="BNAS01000010">
    <property type="protein sequence ID" value="GHH79779.1"/>
    <property type="molecule type" value="Genomic_DNA"/>
</dbReference>
<dbReference type="AlphaFoldDB" id="A0A919L1B0"/>
<organism evidence="1 2">
    <name type="scientific">Promicromonospora soli</name>
    <dbReference type="NCBI Taxonomy" id="2035533"/>
    <lineage>
        <taxon>Bacteria</taxon>
        <taxon>Bacillati</taxon>
        <taxon>Actinomycetota</taxon>
        <taxon>Actinomycetes</taxon>
        <taxon>Micrococcales</taxon>
        <taxon>Promicromonosporaceae</taxon>
        <taxon>Promicromonospora</taxon>
    </lineage>
</organism>
<name>A0A919L1B0_9MICO</name>
<comment type="caution">
    <text evidence="1">The sequence shown here is derived from an EMBL/GenBank/DDBJ whole genome shotgun (WGS) entry which is preliminary data.</text>
</comment>
<proteinExistence type="predicted"/>
<reference evidence="1" key="1">
    <citation type="journal article" date="2014" name="Int. J. Syst. Evol. Microbiol.">
        <title>Complete genome sequence of Corynebacterium casei LMG S-19264T (=DSM 44701T), isolated from a smear-ripened cheese.</title>
        <authorList>
            <consortium name="US DOE Joint Genome Institute (JGI-PGF)"/>
            <person name="Walter F."/>
            <person name="Albersmeier A."/>
            <person name="Kalinowski J."/>
            <person name="Ruckert C."/>
        </authorList>
    </citation>
    <scope>NUCLEOTIDE SEQUENCE</scope>
    <source>
        <strain evidence="1">CGMCC 4.7398</strain>
    </source>
</reference>